<feature type="region of interest" description="Disordered" evidence="6">
    <location>
        <begin position="1"/>
        <end position="87"/>
    </location>
</feature>
<evidence type="ECO:0000256" key="4">
    <source>
        <dbReference type="ARBA" id="ARBA00022833"/>
    </source>
</evidence>
<dbReference type="InterPro" id="IPR016197">
    <property type="entry name" value="Chromo-like_dom_sf"/>
</dbReference>
<dbReference type="InterPro" id="IPR027417">
    <property type="entry name" value="P-loop_NTPase"/>
</dbReference>
<dbReference type="InterPro" id="IPR019786">
    <property type="entry name" value="Zinc_finger_PHD-type_CS"/>
</dbReference>
<comment type="subcellular location">
    <subcellularLocation>
        <location evidence="1">Plastid</location>
    </subcellularLocation>
</comment>
<evidence type="ECO:0000313" key="11">
    <source>
        <dbReference type="Proteomes" id="UP000249390"/>
    </source>
</evidence>
<evidence type="ECO:0000256" key="3">
    <source>
        <dbReference type="ARBA" id="ARBA00022771"/>
    </source>
</evidence>
<dbReference type="SUPFAM" id="SSF52540">
    <property type="entry name" value="P-loop containing nucleoside triphosphate hydrolases"/>
    <property type="match status" value="1"/>
</dbReference>
<evidence type="ECO:0000259" key="8">
    <source>
        <dbReference type="PROSITE" id="PS50016"/>
    </source>
</evidence>
<dbReference type="InterPro" id="IPR000953">
    <property type="entry name" value="Chromo/chromo_shadow_dom"/>
</dbReference>
<dbReference type="CDD" id="cd00024">
    <property type="entry name" value="CD_CSD"/>
    <property type="match status" value="1"/>
</dbReference>
<dbReference type="PANTHER" id="PTHR35116:SF2">
    <property type="entry name" value="ATP-DEPENDENT HELICASE FAMILY PROTEIN-RELATED"/>
    <property type="match status" value="1"/>
</dbReference>
<keyword evidence="3 5" id="KW-0863">Zinc-finger</keyword>
<dbReference type="Gene3D" id="3.40.50.300">
    <property type="entry name" value="P-loop containing nucleotide triphosphate hydrolases"/>
    <property type="match status" value="1"/>
</dbReference>
<proteinExistence type="predicted"/>
<dbReference type="Gene3D" id="2.40.50.40">
    <property type="match status" value="1"/>
</dbReference>
<keyword evidence="2" id="KW-0479">Metal-binding</keyword>
<dbReference type="GO" id="GO:0031507">
    <property type="term" value="P:heterochromatin formation"/>
    <property type="evidence" value="ECO:0007669"/>
    <property type="project" value="InterPro"/>
</dbReference>
<dbReference type="InterPro" id="IPR001650">
    <property type="entry name" value="Helicase_C-like"/>
</dbReference>
<keyword evidence="11" id="KW-1185">Reference proteome</keyword>
<dbReference type="InterPro" id="IPR001965">
    <property type="entry name" value="Znf_PHD"/>
</dbReference>
<dbReference type="SMART" id="SM00249">
    <property type="entry name" value="PHD"/>
    <property type="match status" value="1"/>
</dbReference>
<dbReference type="Pfam" id="PF25029">
    <property type="entry name" value="MOM1"/>
    <property type="match status" value="1"/>
</dbReference>
<evidence type="ECO:0000256" key="2">
    <source>
        <dbReference type="ARBA" id="ARBA00022723"/>
    </source>
</evidence>
<feature type="compositionally biased region" description="Polar residues" evidence="6">
    <location>
        <begin position="1693"/>
        <end position="1730"/>
    </location>
</feature>
<feature type="region of interest" description="Disordered" evidence="6">
    <location>
        <begin position="103"/>
        <end position="123"/>
    </location>
</feature>
<name>A0A328CYH8_9ASTE</name>
<feature type="compositionally biased region" description="Basic and acidic residues" evidence="6">
    <location>
        <begin position="1359"/>
        <end position="1382"/>
    </location>
</feature>
<dbReference type="InterPro" id="IPR019787">
    <property type="entry name" value="Znf_PHD-finger"/>
</dbReference>
<dbReference type="SUPFAM" id="SSF57903">
    <property type="entry name" value="FYVE/PHD zinc finger"/>
    <property type="match status" value="1"/>
</dbReference>
<protein>
    <submittedName>
        <fullName evidence="10">Uncharacterized protein</fullName>
    </submittedName>
</protein>
<dbReference type="Proteomes" id="UP000249390">
    <property type="component" value="Unassembled WGS sequence"/>
</dbReference>
<organism evidence="10 11">
    <name type="scientific">Cuscuta australis</name>
    <dbReference type="NCBI Taxonomy" id="267555"/>
    <lineage>
        <taxon>Eukaryota</taxon>
        <taxon>Viridiplantae</taxon>
        <taxon>Streptophyta</taxon>
        <taxon>Embryophyta</taxon>
        <taxon>Tracheophyta</taxon>
        <taxon>Spermatophyta</taxon>
        <taxon>Magnoliopsida</taxon>
        <taxon>eudicotyledons</taxon>
        <taxon>Gunneridae</taxon>
        <taxon>Pentapetalae</taxon>
        <taxon>asterids</taxon>
        <taxon>lamiids</taxon>
        <taxon>Solanales</taxon>
        <taxon>Convolvulaceae</taxon>
        <taxon>Cuscuteae</taxon>
        <taxon>Cuscuta</taxon>
        <taxon>Cuscuta subgen. Grammica</taxon>
        <taxon>Cuscuta sect. Cleistogrammica</taxon>
    </lineage>
</organism>
<feature type="domain" description="Helicase C-terminal" evidence="9">
    <location>
        <begin position="696"/>
        <end position="860"/>
    </location>
</feature>
<dbReference type="PROSITE" id="PS51194">
    <property type="entry name" value="HELICASE_CTER"/>
    <property type="match status" value="1"/>
</dbReference>
<dbReference type="InterPro" id="IPR013083">
    <property type="entry name" value="Znf_RING/FYVE/PHD"/>
</dbReference>
<evidence type="ECO:0000256" key="5">
    <source>
        <dbReference type="PROSITE-ProRule" id="PRU00146"/>
    </source>
</evidence>
<feature type="region of interest" description="Disordered" evidence="6">
    <location>
        <begin position="1356"/>
        <end position="1382"/>
    </location>
</feature>
<dbReference type="InterPro" id="IPR039322">
    <property type="entry name" value="MOM1"/>
</dbReference>
<dbReference type="PROSITE" id="PS50013">
    <property type="entry name" value="CHROMO_2"/>
    <property type="match status" value="1"/>
</dbReference>
<dbReference type="EMBL" id="NQVE01000215">
    <property type="protein sequence ID" value="RAL37488.1"/>
    <property type="molecule type" value="Genomic_DNA"/>
</dbReference>
<dbReference type="Gene3D" id="6.10.250.1310">
    <property type="match status" value="1"/>
</dbReference>
<feature type="compositionally biased region" description="Polar residues" evidence="6">
    <location>
        <begin position="1022"/>
        <end position="1040"/>
    </location>
</feature>
<dbReference type="PANTHER" id="PTHR35116">
    <property type="entry name" value="HELICASE PROTEIN MOM1"/>
    <property type="match status" value="1"/>
</dbReference>
<dbReference type="Gene3D" id="3.40.50.10810">
    <property type="entry name" value="Tandem AAA-ATPase domain"/>
    <property type="match status" value="1"/>
</dbReference>
<dbReference type="Gene3D" id="3.30.40.10">
    <property type="entry name" value="Zinc/RING finger domain, C3HC4 (zinc finger)"/>
    <property type="match status" value="1"/>
</dbReference>
<feature type="region of interest" description="Disordered" evidence="6">
    <location>
        <begin position="958"/>
        <end position="1057"/>
    </location>
</feature>
<dbReference type="GO" id="GO:0009536">
    <property type="term" value="C:plastid"/>
    <property type="evidence" value="ECO:0007669"/>
    <property type="project" value="UniProtKB-SubCell"/>
</dbReference>
<feature type="region of interest" description="Disordered" evidence="6">
    <location>
        <begin position="2033"/>
        <end position="2101"/>
    </location>
</feature>
<reference evidence="10 11" key="1">
    <citation type="submission" date="2018-06" db="EMBL/GenBank/DDBJ databases">
        <title>The Genome of Cuscuta australis (Dodder) Provides Insight into the Evolution of Plant Parasitism.</title>
        <authorList>
            <person name="Liu H."/>
        </authorList>
    </citation>
    <scope>NUCLEOTIDE SEQUENCE [LARGE SCALE GENOMIC DNA]</scope>
    <source>
        <strain evidence="11">cv. Yunnan</strain>
        <tissue evidence="10">Vines</tissue>
    </source>
</reference>
<dbReference type="InterPro" id="IPR038718">
    <property type="entry name" value="SNF2-like_sf"/>
</dbReference>
<evidence type="ECO:0000259" key="7">
    <source>
        <dbReference type="PROSITE" id="PS50013"/>
    </source>
</evidence>
<dbReference type="PROSITE" id="PS01359">
    <property type="entry name" value="ZF_PHD_1"/>
    <property type="match status" value="1"/>
</dbReference>
<feature type="domain" description="Chromo" evidence="7">
    <location>
        <begin position="442"/>
        <end position="510"/>
    </location>
</feature>
<feature type="region of interest" description="Disordered" evidence="6">
    <location>
        <begin position="1957"/>
        <end position="1982"/>
    </location>
</feature>
<evidence type="ECO:0000259" key="9">
    <source>
        <dbReference type="PROSITE" id="PS51194"/>
    </source>
</evidence>
<evidence type="ECO:0000256" key="6">
    <source>
        <dbReference type="SAM" id="MobiDB-lite"/>
    </source>
</evidence>
<gene>
    <name evidence="10" type="ORF">DM860_000182</name>
</gene>
<accession>A0A328CYH8</accession>
<feature type="compositionally biased region" description="Polar residues" evidence="6">
    <location>
        <begin position="34"/>
        <end position="43"/>
    </location>
</feature>
<dbReference type="PROSITE" id="PS50016">
    <property type="entry name" value="ZF_PHD_2"/>
    <property type="match status" value="1"/>
</dbReference>
<dbReference type="InterPro" id="IPR011011">
    <property type="entry name" value="Znf_FYVE_PHD"/>
</dbReference>
<evidence type="ECO:0000313" key="10">
    <source>
        <dbReference type="EMBL" id="RAL37488.1"/>
    </source>
</evidence>
<dbReference type="SUPFAM" id="SSF54160">
    <property type="entry name" value="Chromo domain-like"/>
    <property type="match status" value="2"/>
</dbReference>
<comment type="caution">
    <text evidence="10">The sequence shown here is derived from an EMBL/GenBank/DDBJ whole genome shotgun (WGS) entry which is preliminary data.</text>
</comment>
<feature type="domain" description="PHD-type" evidence="8">
    <location>
        <begin position="382"/>
        <end position="431"/>
    </location>
</feature>
<dbReference type="InterPro" id="IPR056882">
    <property type="entry name" value="MOM1_dom"/>
</dbReference>
<evidence type="ECO:0000256" key="1">
    <source>
        <dbReference type="ARBA" id="ARBA00004474"/>
    </source>
</evidence>
<feature type="compositionally biased region" description="Polar residues" evidence="6">
    <location>
        <begin position="2045"/>
        <end position="2073"/>
    </location>
</feature>
<feature type="region of interest" description="Disordered" evidence="6">
    <location>
        <begin position="1663"/>
        <end position="1730"/>
    </location>
</feature>
<dbReference type="GO" id="GO:0008270">
    <property type="term" value="F:zinc ion binding"/>
    <property type="evidence" value="ECO:0007669"/>
    <property type="project" value="UniProtKB-KW"/>
</dbReference>
<sequence length="2298" mass="254193">MRNIMGKNIVNTGKNLKGPSCIGSRNTDRIGITRSFQEMPSRTRQSKLLEKKPPPTLHSQRRSQRPDTPSPSRTPGRDKRHIISSLSGSKIAEGDLNLVITKKNGEKEQSVKQPITMSSEKDGNISKYNMSMKRKRMDARAFRSLFKQQRIRQLIPAIYEESKRSSKFPGLGSGNMLVGDKVDGDVECHQGVAKQFGEYHAVQCDEVVSLSSSEGFTLGTLHSHDEAELPQSKAQGQIAGLSEAESLKASTNGCTISDTLDGTEILLEGCSGRDTEKIRDLRGFTSFSELNSQSGEHSKKQKLDDSQSMFKLASDEKHCFPGSCGACLKQKRLDHDFPNVELCTCGVVSKKDAGNETFCKDKMGVEAGCKGANISSHEDNHENICDLCKQDGKSLICYGKGCRRCYHLSCLGPPLDGVPSGVWHCLWCVKRKIEYGVHSVSKGIELICDAREVEVSGPKGTQRQKQYLVKYQGLAHVHNDWLPEEPLLIEVPSIIADFNHKNHGVSWNSEWTIPQCLLKKRLLSLSKLHGKNKNLDVDNDLECKHEWLVKWNGLDIENATWELENADFLCSSLGLRLIKEYESCQGKQSEMLLKHTAYQNGLESSKFHEYWLPVQVSNLQLEQYCHALYSNINALCSSSKKNDLVGVLNDVLLNVRKCCDHPYSFDGSVLTLTLNKGLSPEEIFEFGIKASGKLLLLDKMLSEIKHRHLNVVIYFQDSIGTGSSLVSILEHFLQGRFGVDSYECVHSCLHLSKRQAALNRFMKKENGLFVLLLEHRMCNSSIRLSSVDNVIIYGSDSNPQNDLKLIQKLSFMPQSKPIRVFRLYSCYTVEEQALVIAKQDPVDNIQSLHRNTKSTLMWGASHLFSRLDEYHTSDCQTSDSDISYGESFLNDVVKEFCSIISPDNEMDAMHIPIISKVLQSSGPCTTKPPLFGEQSVKYTCGEEPQLFWKGLLEGKSPRWRHISGPTPRNRKRVKYFDDSPCTPDVSNDEAGKKRRKVVNSDVNVFSNLPVPEGGQLADSKKGPSTTGTANQSLPKSTPCQNAAHDQDHGTRSLCSPSHADLESVERKALRDDQKNLQVSLKAEIAKVIEVLKLSDDVKNMVGIFIDYIMENLRVCIESATLSQALQVSLCKMAARILGQKIDVNTILLLTKEHLKFECTKHEAKDVYRRLRSKKEAFLRHLEKIGFDLKKPKRMENVGTEIIEEEICTNENFVAQQTTDVRDNVVESEMDKMVRQVQCKCDMRMSRLKEKQHEEIEHFQIECERKRISIEKLHSVQLVINHAIHCNTIMGKNKLKQLNDNFAREIAELNRFKDTKIKEIEEKHETERNMEMQKAASWIANAKLCCVDGVATELHSCTSDSRDDVGDPKADDHNSYSRDDTRRLQDSLSVNGTVFHSGKGAGNLQDVAGARKTSDSSGDVANLQDSIHANKDATACGIDDLEDNISIDSVNHPLNIPPRDDIKIIPDNANVVNIHANKDATACGIGNLEDNTSINSINHPSNVSPRDDIRTVPDNSNVDTLHANKDATACGIGNLEDYTSINSINCLSNVSPRDDIQNIPDNAKVDSLHANDNATVCGIGNLEDNTSINGINHPSNVSLGDDIRNIPDNANVDSLHANKDATACGIGNLEDNTAINSINHPSNVSQGDDIQNISGYANVDNPPSVSSPFRCNAEANGPSESLNETEHNMEPPNVHTSTSNVSQSKEVFTTTVSEKPTEAISTTEEFVSSPSQPNELFTVGCSCEDTVPVVPSSFENSVDEIPENVHSEADIPDHMSEEGVPGVPLTSIKHSVSEFSVGVPNENIICDKISEGVVHVVPLAFKTQTVDDVVGDHPSEDIAPGVPMTFKKHTVDEVSVGAHSEDVIGGRQLTESAPVVQIPFLKHTEISVGSHSEGVICGHSSKEIAPVVSLTFEKHAADEISVRVDGEDGIIDHTWEVHESRISTGGLLVKDCSPTNITDSANSDRNQNDAANNCADGNSPSQDNLLALPNVQTCAYSDDCLSQHQDHVPEDNSCQLLVSDESQLNREQQLEFEAGSFRGDDARPITHSNCESAPTENSESPQPQGGFSNISDQPPSEAACATPSNRETNDSRPSEPSSVSVDFPNVTLHQSQTGLAASRISCHSSGDLYCTLPHNTTTSLPHEVRISSEVHNQSSMQPSYMGSVPGPTNAHTNHPHFMSPVNLPARVPVNPLSKELERINKEIEQAVKSHEDWKVQHRSDCEKEIQEMVAQICRRYESKFQETEAAFLKRKSELEGNQNKVLMHKILAEAYRSKCREPRSAVLPQSQQGIGIRAVDDMN</sequence>
<keyword evidence="4" id="KW-0862">Zinc</keyword>